<organism evidence="1 2">
    <name type="scientific">Proteus phage PmP19</name>
    <dbReference type="NCBI Taxonomy" id="2759188"/>
    <lineage>
        <taxon>Viruses</taxon>
        <taxon>Duplodnaviria</taxon>
        <taxon>Heunggongvirae</taxon>
        <taxon>Uroviricota</taxon>
        <taxon>Caudoviricetes</taxon>
        <taxon>Autographivirales</taxon>
        <taxon>Autosignataviridae</taxon>
        <taxon>Molineuxvirinae</taxon>
        <taxon>Gansuvirus</taxon>
        <taxon>Gansuvirus PmP19</taxon>
    </lineage>
</organism>
<name>A0A7S9SSY5_9CAUD</name>
<dbReference type="Proteomes" id="UP000594665">
    <property type="component" value="Segment"/>
</dbReference>
<accession>A0A7S9SSY5</accession>
<dbReference type="EMBL" id="MT680615">
    <property type="protein sequence ID" value="QPI15911.1"/>
    <property type="molecule type" value="Genomic_DNA"/>
</dbReference>
<reference evidence="1 2" key="1">
    <citation type="submission" date="2020-06" db="EMBL/GenBank/DDBJ databases">
        <title>Morphologic and genomic characterization of Proteus mirabilis lytic bacteriophage PmP19.</title>
        <authorList>
            <person name="Han S."/>
        </authorList>
    </citation>
    <scope>NUCLEOTIDE SEQUENCE [LARGE SCALE GENOMIC DNA]</scope>
</reference>
<proteinExistence type="predicted"/>
<keyword evidence="2" id="KW-1185">Reference proteome</keyword>
<evidence type="ECO:0000313" key="2">
    <source>
        <dbReference type="Proteomes" id="UP000594665"/>
    </source>
</evidence>
<gene>
    <name evidence="1" type="ORF">PmP19_5</name>
</gene>
<protein>
    <submittedName>
        <fullName evidence="1">Uncharacterized protein</fullName>
    </submittedName>
</protein>
<evidence type="ECO:0000313" key="1">
    <source>
        <dbReference type="EMBL" id="QPI15911.1"/>
    </source>
</evidence>
<sequence>MDDHCVEWCLRRLDMAIADFDINGIKDYTEMLKIWLRRLK</sequence>